<dbReference type="Proteomes" id="UP000054078">
    <property type="component" value="Unassembled WGS sequence"/>
</dbReference>
<feature type="domain" description="ABC-2 type transporter transmembrane" evidence="6">
    <location>
        <begin position="16"/>
        <end position="378"/>
    </location>
</feature>
<evidence type="ECO:0000256" key="2">
    <source>
        <dbReference type="ARBA" id="ARBA00022692"/>
    </source>
</evidence>
<dbReference type="AlphaFoldDB" id="A0A124EGI9"/>
<dbReference type="EMBL" id="LOJF01000012">
    <property type="protein sequence ID" value="KUH57639.1"/>
    <property type="molecule type" value="Genomic_DNA"/>
</dbReference>
<feature type="transmembrane region" description="Helical" evidence="5">
    <location>
        <begin position="301"/>
        <end position="319"/>
    </location>
</feature>
<sequence>MLASLRASVLSLARDKALLVWTLAFPIIMTLIFMGMFSGIQDAYTTVGSTLGVVRDKNYSAAMGLDETIQAISDPTSSDHICNVTYYESAADAEAAANATEVDAYLTVDAEGAPQLHVTNASLSENGTLPTSVLAEILDTYQHTRAAAEKVAATRPELLATGEAIGAFTESAVQTVRLTATKNPPSPDARYYYALLAMAAGMGATAAMVSVRRLLPTAGPLGARQALAAVPRWRMLVGALLGAWLCEFACLLVAALFMWGVAGVSFGNDASGVVVALAASSLMACAAGTLCGTVTRMETSMISGITCLLSLFTGLYGTASQQLADTIETSVPALAHANPLWQTTNSFYALLYYDTPDAFLESVAALLIMTLVFLALASFRLRRTSYDHL</sequence>
<evidence type="ECO:0000313" key="7">
    <source>
        <dbReference type="EMBL" id="KUH57639.1"/>
    </source>
</evidence>
<evidence type="ECO:0000256" key="4">
    <source>
        <dbReference type="ARBA" id="ARBA00023136"/>
    </source>
</evidence>
<keyword evidence="8" id="KW-1185">Reference proteome</keyword>
<evidence type="ECO:0000313" key="8">
    <source>
        <dbReference type="Proteomes" id="UP000054078"/>
    </source>
</evidence>
<dbReference type="Pfam" id="PF12698">
    <property type="entry name" value="ABC2_membrane_3"/>
    <property type="match status" value="1"/>
</dbReference>
<dbReference type="GO" id="GO:0140359">
    <property type="term" value="F:ABC-type transporter activity"/>
    <property type="evidence" value="ECO:0007669"/>
    <property type="project" value="InterPro"/>
</dbReference>
<keyword evidence="3 5" id="KW-1133">Transmembrane helix</keyword>
<organism evidence="7 8">
    <name type="scientific">Tractidigestivibacter scatoligenes</name>
    <name type="common">Olsenella scatoligenes</name>
    <dbReference type="NCBI Taxonomy" id="1299998"/>
    <lineage>
        <taxon>Bacteria</taxon>
        <taxon>Bacillati</taxon>
        <taxon>Actinomycetota</taxon>
        <taxon>Coriobacteriia</taxon>
        <taxon>Coriobacteriales</taxon>
        <taxon>Atopobiaceae</taxon>
        <taxon>Tractidigestivibacter</taxon>
    </lineage>
</organism>
<name>A0A124EGI9_TRASO</name>
<feature type="transmembrane region" description="Helical" evidence="5">
    <location>
        <begin position="236"/>
        <end position="261"/>
    </location>
</feature>
<evidence type="ECO:0000259" key="6">
    <source>
        <dbReference type="Pfam" id="PF12698"/>
    </source>
</evidence>
<feature type="transmembrane region" description="Helical" evidence="5">
    <location>
        <begin position="358"/>
        <end position="379"/>
    </location>
</feature>
<feature type="transmembrane region" description="Helical" evidence="5">
    <location>
        <begin position="273"/>
        <end position="294"/>
    </location>
</feature>
<comment type="caution">
    <text evidence="7">The sequence shown here is derived from an EMBL/GenBank/DDBJ whole genome shotgun (WGS) entry which is preliminary data.</text>
</comment>
<proteinExistence type="predicted"/>
<dbReference type="GO" id="GO:0016020">
    <property type="term" value="C:membrane"/>
    <property type="evidence" value="ECO:0007669"/>
    <property type="project" value="UniProtKB-SubCell"/>
</dbReference>
<feature type="transmembrane region" description="Helical" evidence="5">
    <location>
        <begin position="191"/>
        <end position="215"/>
    </location>
</feature>
<dbReference type="InterPro" id="IPR013525">
    <property type="entry name" value="ABC2_TM"/>
</dbReference>
<dbReference type="RefSeq" id="WP_059055881.1">
    <property type="nucleotide sequence ID" value="NZ_LOJF01000012.1"/>
</dbReference>
<protein>
    <recommendedName>
        <fullName evidence="6">ABC-2 type transporter transmembrane domain-containing protein</fullName>
    </recommendedName>
</protein>
<gene>
    <name evidence="7" type="ORF">AUL39_10005</name>
</gene>
<dbReference type="STRING" id="1299998.AUL39_10005"/>
<evidence type="ECO:0000256" key="3">
    <source>
        <dbReference type="ARBA" id="ARBA00022989"/>
    </source>
</evidence>
<evidence type="ECO:0000256" key="5">
    <source>
        <dbReference type="SAM" id="Phobius"/>
    </source>
</evidence>
<keyword evidence="2 5" id="KW-0812">Transmembrane</keyword>
<feature type="transmembrane region" description="Helical" evidence="5">
    <location>
        <begin position="18"/>
        <end position="40"/>
    </location>
</feature>
<dbReference type="OrthoDB" id="3240057at2"/>
<reference evidence="7 8" key="1">
    <citation type="submission" date="2015-12" db="EMBL/GenBank/DDBJ databases">
        <title>Draft Genome Sequence of Olsenella scatoligenes SK9K4T; a Producer of 3-Methylindole- (skatole) and 4-Methylphenol- (p-cresol) Isolated from Pig Feces.</title>
        <authorList>
            <person name="Li X."/>
            <person name="Borg B."/>
            <person name="Canibe N."/>
        </authorList>
    </citation>
    <scope>NUCLEOTIDE SEQUENCE [LARGE SCALE GENOMIC DNA]</scope>
    <source>
        <strain evidence="7 8">SK9K4</strain>
    </source>
</reference>
<keyword evidence="4 5" id="KW-0472">Membrane</keyword>
<evidence type="ECO:0000256" key="1">
    <source>
        <dbReference type="ARBA" id="ARBA00004141"/>
    </source>
</evidence>
<comment type="subcellular location">
    <subcellularLocation>
        <location evidence="1">Membrane</location>
        <topology evidence="1">Multi-pass membrane protein</topology>
    </subcellularLocation>
</comment>
<accession>A0A124EGI9</accession>